<feature type="modified residue" description="4-aspartylphosphate" evidence="8">
    <location>
        <position position="535"/>
    </location>
</feature>
<dbReference type="PROSITE" id="PS50109">
    <property type="entry name" value="HIS_KIN"/>
    <property type="match status" value="1"/>
</dbReference>
<dbReference type="Pfam" id="PF00672">
    <property type="entry name" value="HAMP"/>
    <property type="match status" value="1"/>
</dbReference>
<keyword evidence="4 8" id="KW-0597">Phosphoprotein</keyword>
<dbReference type="InterPro" id="IPR001789">
    <property type="entry name" value="Sig_transdc_resp-reg_receiver"/>
</dbReference>
<dbReference type="PROSITE" id="PS50885">
    <property type="entry name" value="HAMP"/>
    <property type="match status" value="1"/>
</dbReference>
<dbReference type="InterPro" id="IPR004358">
    <property type="entry name" value="Sig_transdc_His_kin-like_C"/>
</dbReference>
<dbReference type="PANTHER" id="PTHR45339">
    <property type="entry name" value="HYBRID SIGNAL TRANSDUCTION HISTIDINE KINASE J"/>
    <property type="match status" value="1"/>
</dbReference>
<evidence type="ECO:0000256" key="3">
    <source>
        <dbReference type="ARBA" id="ARBA00012438"/>
    </source>
</evidence>
<gene>
    <name evidence="14" type="ORF">HCU74_12830</name>
</gene>
<dbReference type="SUPFAM" id="SSF52172">
    <property type="entry name" value="CheY-like"/>
    <property type="match status" value="1"/>
</dbReference>
<keyword evidence="9" id="KW-0175">Coiled coil</keyword>
<evidence type="ECO:0000256" key="9">
    <source>
        <dbReference type="SAM" id="Coils"/>
    </source>
</evidence>
<keyword evidence="15" id="KW-1185">Reference proteome</keyword>
<dbReference type="Pfam" id="PF00512">
    <property type="entry name" value="HisKA"/>
    <property type="match status" value="1"/>
</dbReference>
<comment type="subcellular location">
    <subcellularLocation>
        <location evidence="2">Membrane</location>
    </subcellularLocation>
</comment>
<reference evidence="14 15" key="1">
    <citation type="submission" date="2020-04" db="EMBL/GenBank/DDBJ databases">
        <authorList>
            <person name="Yoon J."/>
        </authorList>
    </citation>
    <scope>NUCLEOTIDE SEQUENCE [LARGE SCALE GENOMIC DNA]</scope>
    <source>
        <strain evidence="14 15">KMU-166</strain>
    </source>
</reference>
<dbReference type="Pfam" id="PF02518">
    <property type="entry name" value="HATPase_c"/>
    <property type="match status" value="1"/>
</dbReference>
<evidence type="ECO:0000256" key="5">
    <source>
        <dbReference type="ARBA" id="ARBA00022679"/>
    </source>
</evidence>
<dbReference type="SUPFAM" id="SSF158472">
    <property type="entry name" value="HAMP domain-like"/>
    <property type="match status" value="1"/>
</dbReference>
<dbReference type="InterPro" id="IPR036097">
    <property type="entry name" value="HisK_dim/P_sf"/>
</dbReference>
<accession>A0ABX1GIJ1</accession>
<comment type="caution">
    <text evidence="14">The sequence shown here is derived from an EMBL/GenBank/DDBJ whole genome shotgun (WGS) entry which is preliminary data.</text>
</comment>
<keyword evidence="10" id="KW-0472">Membrane</keyword>
<dbReference type="InterPro" id="IPR003660">
    <property type="entry name" value="HAMP_dom"/>
</dbReference>
<dbReference type="SMART" id="SM00448">
    <property type="entry name" value="REC"/>
    <property type="match status" value="1"/>
</dbReference>
<proteinExistence type="predicted"/>
<feature type="transmembrane region" description="Helical" evidence="10">
    <location>
        <begin position="138"/>
        <end position="160"/>
    </location>
</feature>
<evidence type="ECO:0000256" key="6">
    <source>
        <dbReference type="ARBA" id="ARBA00022777"/>
    </source>
</evidence>
<feature type="coiled-coil region" evidence="9">
    <location>
        <begin position="195"/>
        <end position="236"/>
    </location>
</feature>
<dbReference type="Pfam" id="PF00072">
    <property type="entry name" value="Response_reg"/>
    <property type="match status" value="1"/>
</dbReference>
<dbReference type="SMART" id="SM00387">
    <property type="entry name" value="HATPase_c"/>
    <property type="match status" value="1"/>
</dbReference>
<dbReference type="Gene3D" id="3.30.565.10">
    <property type="entry name" value="Histidine kinase-like ATPase, C-terminal domain"/>
    <property type="match status" value="1"/>
</dbReference>
<evidence type="ECO:0000256" key="1">
    <source>
        <dbReference type="ARBA" id="ARBA00000085"/>
    </source>
</evidence>
<keyword evidence="6" id="KW-0418">Kinase</keyword>
<sequence>MIILFLALFGYSIASRLHDAKENQLDIAYKIAQNIASLSELALISNNKEQLHEIIKSALNKDIVSIKITTRDNQTVSVAYTDHNYDSTTLVQQEITQSSIPLRDTITGEILQSHPPRALGKLELEISNNRLHTLQSQIFVVSSFIGGVAFLLGIALAWYISKNLSKPLQEVQQVTRQLARGHLSSRIQTRHSGELGELQKHINKMAESIEEQSNALNRHLSELQIAKADAEQASQAKSLFLATMTHELRTPMNGAIGMLQLLAGTDLNSEQKDYLDIARSSSEHLLEIVNDILDYSKIEKGNLELEQRYFSIDGLIRQIIPTQELEAKRKNIELTYTCASFLRSVDVLGDETRLRQILINLCSNAIKFTHEGKVSIILDGHAVDQQNCELSLSVTDTGIGISEAQKSYIFDSFRQADSSTVRRYGGSGLGLAIVKRLSELMSADLVLNSVLGEGSTFTLSWRCPYQQKDTGLDDTPPPQYALDGLSALVVEDNPINQMLVIRSLKKWGMFAISANNGEEALHALQEHPVDVILMDVQMPIMDGLEASKQIRDQLGLTTPIIGLSANTHQEDQLRCTQAGMDAFLSKPVSLQGLHGKIGQLLALDPK</sequence>
<keyword evidence="7" id="KW-0902">Two-component regulatory system</keyword>
<feature type="domain" description="HAMP" evidence="13">
    <location>
        <begin position="162"/>
        <end position="214"/>
    </location>
</feature>
<dbReference type="RefSeq" id="WP_168450810.1">
    <property type="nucleotide sequence ID" value="NZ_JAAWWK010000004.1"/>
</dbReference>
<evidence type="ECO:0000259" key="12">
    <source>
        <dbReference type="PROSITE" id="PS50110"/>
    </source>
</evidence>
<evidence type="ECO:0000259" key="13">
    <source>
        <dbReference type="PROSITE" id="PS50885"/>
    </source>
</evidence>
<evidence type="ECO:0000313" key="15">
    <source>
        <dbReference type="Proteomes" id="UP000765845"/>
    </source>
</evidence>
<feature type="domain" description="Histidine kinase" evidence="11">
    <location>
        <begin position="243"/>
        <end position="465"/>
    </location>
</feature>
<dbReference type="Gene3D" id="6.10.340.10">
    <property type="match status" value="1"/>
</dbReference>
<comment type="catalytic activity">
    <reaction evidence="1">
        <text>ATP + protein L-histidine = ADP + protein N-phospho-L-histidine.</text>
        <dbReference type="EC" id="2.7.13.3"/>
    </reaction>
</comment>
<keyword evidence="5" id="KW-0808">Transferase</keyword>
<evidence type="ECO:0000256" key="8">
    <source>
        <dbReference type="PROSITE-ProRule" id="PRU00169"/>
    </source>
</evidence>
<dbReference type="InterPro" id="IPR003661">
    <property type="entry name" value="HisK_dim/P_dom"/>
</dbReference>
<dbReference type="SMART" id="SM00388">
    <property type="entry name" value="HisKA"/>
    <property type="match status" value="1"/>
</dbReference>
<dbReference type="SUPFAM" id="SSF47384">
    <property type="entry name" value="Homodimeric domain of signal transducing histidine kinase"/>
    <property type="match status" value="1"/>
</dbReference>
<dbReference type="CDD" id="cd00082">
    <property type="entry name" value="HisKA"/>
    <property type="match status" value="1"/>
</dbReference>
<dbReference type="InterPro" id="IPR005467">
    <property type="entry name" value="His_kinase_dom"/>
</dbReference>
<dbReference type="Gene3D" id="1.10.287.130">
    <property type="match status" value="1"/>
</dbReference>
<dbReference type="CDD" id="cd16922">
    <property type="entry name" value="HATPase_EvgS-ArcB-TorS-like"/>
    <property type="match status" value="1"/>
</dbReference>
<evidence type="ECO:0000256" key="7">
    <source>
        <dbReference type="ARBA" id="ARBA00023012"/>
    </source>
</evidence>
<dbReference type="PROSITE" id="PS50110">
    <property type="entry name" value="RESPONSE_REGULATORY"/>
    <property type="match status" value="1"/>
</dbReference>
<dbReference type="InterPro" id="IPR003594">
    <property type="entry name" value="HATPase_dom"/>
</dbReference>
<dbReference type="SMART" id="SM00304">
    <property type="entry name" value="HAMP"/>
    <property type="match status" value="1"/>
</dbReference>
<evidence type="ECO:0000256" key="4">
    <source>
        <dbReference type="ARBA" id="ARBA00022553"/>
    </source>
</evidence>
<evidence type="ECO:0000313" key="14">
    <source>
        <dbReference type="EMBL" id="NKI18293.1"/>
    </source>
</evidence>
<dbReference type="InterPro" id="IPR011006">
    <property type="entry name" value="CheY-like_superfamily"/>
</dbReference>
<evidence type="ECO:0000259" key="11">
    <source>
        <dbReference type="PROSITE" id="PS50109"/>
    </source>
</evidence>
<dbReference type="InterPro" id="IPR036890">
    <property type="entry name" value="HATPase_C_sf"/>
</dbReference>
<dbReference type="Gene3D" id="3.40.50.2300">
    <property type="match status" value="1"/>
</dbReference>
<name>A0ABX1GIJ1_9GAMM</name>
<dbReference type="EMBL" id="JAAWWK010000004">
    <property type="protein sequence ID" value="NKI18293.1"/>
    <property type="molecule type" value="Genomic_DNA"/>
</dbReference>
<dbReference type="CDD" id="cd06225">
    <property type="entry name" value="HAMP"/>
    <property type="match status" value="1"/>
</dbReference>
<dbReference type="PRINTS" id="PR00344">
    <property type="entry name" value="BCTRLSENSOR"/>
</dbReference>
<dbReference type="CDD" id="cd17546">
    <property type="entry name" value="REC_hyHK_CKI1_RcsC-like"/>
    <property type="match status" value="1"/>
</dbReference>
<evidence type="ECO:0000256" key="2">
    <source>
        <dbReference type="ARBA" id="ARBA00004370"/>
    </source>
</evidence>
<feature type="domain" description="Response regulatory" evidence="12">
    <location>
        <begin position="486"/>
        <end position="601"/>
    </location>
</feature>
<organism evidence="14 15">
    <name type="scientific">Spongiibacter thalassae</name>
    <dbReference type="NCBI Taxonomy" id="2721624"/>
    <lineage>
        <taxon>Bacteria</taxon>
        <taxon>Pseudomonadati</taxon>
        <taxon>Pseudomonadota</taxon>
        <taxon>Gammaproteobacteria</taxon>
        <taxon>Cellvibrionales</taxon>
        <taxon>Spongiibacteraceae</taxon>
        <taxon>Spongiibacter</taxon>
    </lineage>
</organism>
<dbReference type="EC" id="2.7.13.3" evidence="3"/>
<keyword evidence="10" id="KW-1133">Transmembrane helix</keyword>
<dbReference type="Proteomes" id="UP000765845">
    <property type="component" value="Unassembled WGS sequence"/>
</dbReference>
<evidence type="ECO:0000256" key="10">
    <source>
        <dbReference type="SAM" id="Phobius"/>
    </source>
</evidence>
<dbReference type="SUPFAM" id="SSF55874">
    <property type="entry name" value="ATPase domain of HSP90 chaperone/DNA topoisomerase II/histidine kinase"/>
    <property type="match status" value="1"/>
</dbReference>
<keyword evidence="10" id="KW-0812">Transmembrane</keyword>
<protein>
    <recommendedName>
        <fullName evidence="3">histidine kinase</fullName>
        <ecNumber evidence="3">2.7.13.3</ecNumber>
    </recommendedName>
</protein>
<dbReference type="PANTHER" id="PTHR45339:SF1">
    <property type="entry name" value="HYBRID SIGNAL TRANSDUCTION HISTIDINE KINASE J"/>
    <property type="match status" value="1"/>
</dbReference>